<dbReference type="Gene3D" id="2.160.20.10">
    <property type="entry name" value="Single-stranded right-handed beta-helix, Pectin lyase-like"/>
    <property type="match status" value="1"/>
</dbReference>
<comment type="similarity">
    <text evidence="2">Belongs to the pectinesterase family.</text>
</comment>
<dbReference type="PANTHER" id="PTHR31321">
    <property type="entry name" value="ACYL-COA THIOESTER HYDROLASE YBHC-RELATED"/>
    <property type="match status" value="1"/>
</dbReference>
<dbReference type="InterPro" id="IPR011050">
    <property type="entry name" value="Pectin_lyase_fold/virulence"/>
</dbReference>
<evidence type="ECO:0000256" key="3">
    <source>
        <dbReference type="ARBA" id="ARBA00013229"/>
    </source>
</evidence>
<keyword evidence="5 10" id="KW-0063">Aspartyl esterase</keyword>
<organism evidence="12 13">
    <name type="scientific">Theobroma cacao</name>
    <name type="common">Cacao</name>
    <name type="synonym">Cocoa</name>
    <dbReference type="NCBI Taxonomy" id="3641"/>
    <lineage>
        <taxon>Eukaryota</taxon>
        <taxon>Viridiplantae</taxon>
        <taxon>Streptophyta</taxon>
        <taxon>Embryophyta</taxon>
        <taxon>Tracheophyta</taxon>
        <taxon>Spermatophyta</taxon>
        <taxon>Magnoliopsida</taxon>
        <taxon>eudicotyledons</taxon>
        <taxon>Gunneridae</taxon>
        <taxon>Pentapetalae</taxon>
        <taxon>rosids</taxon>
        <taxon>malvids</taxon>
        <taxon>Malvales</taxon>
        <taxon>Malvaceae</taxon>
        <taxon>Byttnerioideae</taxon>
        <taxon>Theobroma</taxon>
    </lineage>
</organism>
<name>A0AB32W3Z5_THECC</name>
<dbReference type="InterPro" id="IPR012334">
    <property type="entry name" value="Pectin_lyas_fold"/>
</dbReference>
<feature type="signal peptide" evidence="10">
    <location>
        <begin position="1"/>
        <end position="23"/>
    </location>
</feature>
<dbReference type="FunFam" id="2.160.20.10:FF:000013">
    <property type="entry name" value="Pectinesterase"/>
    <property type="match status" value="1"/>
</dbReference>
<comment type="function">
    <text evidence="8">Acts in the modification of cell walls via demethylesterification of cell wall pectin.</text>
</comment>
<evidence type="ECO:0000256" key="10">
    <source>
        <dbReference type="RuleBase" id="RU000589"/>
    </source>
</evidence>
<dbReference type="EC" id="3.1.1.11" evidence="3 10"/>
<keyword evidence="6" id="KW-0325">Glycoprotein</keyword>
<gene>
    <name evidence="13" type="primary">LOC18613720</name>
</gene>
<dbReference type="AlphaFoldDB" id="A0AB32W3Z5"/>
<feature type="domain" description="Pectinesterase catalytic" evidence="11">
    <location>
        <begin position="41"/>
        <end position="328"/>
    </location>
</feature>
<feature type="chain" id="PRO_5044042285" description="Pectinesterase" evidence="10">
    <location>
        <begin position="24"/>
        <end position="403"/>
    </location>
</feature>
<dbReference type="InterPro" id="IPR000070">
    <property type="entry name" value="Pectinesterase_cat"/>
</dbReference>
<comment type="catalytic activity">
    <reaction evidence="7 10">
        <text>[(1-&gt;4)-alpha-D-galacturonosyl methyl ester](n) + n H2O = [(1-&gt;4)-alpha-D-galacturonosyl](n) + n methanol + n H(+)</text>
        <dbReference type="Rhea" id="RHEA:22380"/>
        <dbReference type="Rhea" id="RHEA-COMP:14570"/>
        <dbReference type="Rhea" id="RHEA-COMP:14573"/>
        <dbReference type="ChEBI" id="CHEBI:15377"/>
        <dbReference type="ChEBI" id="CHEBI:15378"/>
        <dbReference type="ChEBI" id="CHEBI:17790"/>
        <dbReference type="ChEBI" id="CHEBI:140522"/>
        <dbReference type="ChEBI" id="CHEBI:140523"/>
        <dbReference type="EC" id="3.1.1.11"/>
    </reaction>
</comment>
<dbReference type="GO" id="GO:0045490">
    <property type="term" value="P:pectin catabolic process"/>
    <property type="evidence" value="ECO:0007669"/>
    <property type="project" value="UniProtKB-UniRule"/>
</dbReference>
<comment type="pathway">
    <text evidence="1 10">Glycan metabolism; pectin degradation; 2-dehydro-3-deoxy-D-gluconate from pectin: step 1/5.</text>
</comment>
<evidence type="ECO:0000256" key="6">
    <source>
        <dbReference type="ARBA" id="ARBA00023180"/>
    </source>
</evidence>
<evidence type="ECO:0000313" key="13">
    <source>
        <dbReference type="RefSeq" id="XP_017973735.1"/>
    </source>
</evidence>
<reference evidence="12" key="1">
    <citation type="journal article" date="1997" name="Nucleic Acids Res.">
        <title>tRNAscan-SE: a program for improved detection of transfer RNA genes in genomic sequence.</title>
        <authorList>
            <person name="Lowe T.M."/>
            <person name="Eddy S.R."/>
        </authorList>
    </citation>
    <scope>NUCLEOTIDE SEQUENCE [LARGE SCALE GENOMIC DNA]</scope>
    <source>
        <strain evidence="12">r\B97-61/B2</strain>
    </source>
</reference>
<dbReference type="PANTHER" id="PTHR31321:SF134">
    <property type="entry name" value="PECTINESTERASE"/>
    <property type="match status" value="1"/>
</dbReference>
<evidence type="ECO:0000313" key="12">
    <source>
        <dbReference type="Proteomes" id="UP000694886"/>
    </source>
</evidence>
<dbReference type="Proteomes" id="UP000694886">
    <property type="component" value="Chromosome 1"/>
</dbReference>
<evidence type="ECO:0000256" key="1">
    <source>
        <dbReference type="ARBA" id="ARBA00005184"/>
    </source>
</evidence>
<dbReference type="PROSITE" id="PS00503">
    <property type="entry name" value="PECTINESTERASE_2"/>
    <property type="match status" value="1"/>
</dbReference>
<keyword evidence="4 10" id="KW-0378">Hydrolase</keyword>
<evidence type="ECO:0000256" key="7">
    <source>
        <dbReference type="ARBA" id="ARBA00047928"/>
    </source>
</evidence>
<feature type="active site" evidence="9">
    <location>
        <position position="192"/>
    </location>
</feature>
<dbReference type="GO" id="GO:0042545">
    <property type="term" value="P:cell wall modification"/>
    <property type="evidence" value="ECO:0007669"/>
    <property type="project" value="UniProtKB-UniRule"/>
</dbReference>
<evidence type="ECO:0000256" key="2">
    <source>
        <dbReference type="ARBA" id="ARBA00008891"/>
    </source>
</evidence>
<dbReference type="SUPFAM" id="SSF51126">
    <property type="entry name" value="Pectin lyase-like"/>
    <property type="match status" value="1"/>
</dbReference>
<keyword evidence="10" id="KW-0732">Signal</keyword>
<reference evidence="13" key="2">
    <citation type="submission" date="2025-08" db="UniProtKB">
        <authorList>
            <consortium name="RefSeq"/>
        </authorList>
    </citation>
    <scope>IDENTIFICATION</scope>
</reference>
<sequence length="403" mass="45299">MQFLQHILALIFIVLLYFSISKALECQLNNANKFKVARTIRVDQSGKGDFKTIQNAIDSIPSNNDKWIRILISPGHFREKVTIPANKPCIFLEGAGSKLTSIEWGDHMDTCDSATFTSSPDNIVAKGISFKNIYNIPSGPDAKKKVEPALAVRIYGDKSAFYNCAFFGLQDTLWDVQGRHYFYNCYIEGAVDFIFGSGQSIYEKCEINLTAGKYAPEYPNGYITAQGRNSSDDPSGFVFKYCVFTGSGKTYLGRAYGAYSRVIIYKSVLSDAILASGWDAWRYVHHEGNLIYVEADCKGPGANTSKRVPWLKKLGASQLKKFLNLSYIDKEGWIAKLPKDETKKIPGESLFSFYSFITKKMQTWEFVLASLGVDLQTFKGPYCVETTFDEKVTFFPFFSQPVN</sequence>
<dbReference type="GeneID" id="18613720"/>
<proteinExistence type="inferred from homology"/>
<evidence type="ECO:0000256" key="9">
    <source>
        <dbReference type="PROSITE-ProRule" id="PRU10040"/>
    </source>
</evidence>
<accession>A0AB32W3Z5</accession>
<evidence type="ECO:0000256" key="8">
    <source>
        <dbReference type="ARBA" id="ARBA00057335"/>
    </source>
</evidence>
<evidence type="ECO:0000256" key="4">
    <source>
        <dbReference type="ARBA" id="ARBA00022801"/>
    </source>
</evidence>
<dbReference type="RefSeq" id="XP_017973735.1">
    <property type="nucleotide sequence ID" value="XM_018118246.1"/>
</dbReference>
<dbReference type="GO" id="GO:0030599">
    <property type="term" value="F:pectinesterase activity"/>
    <property type="evidence" value="ECO:0007669"/>
    <property type="project" value="UniProtKB-UniRule"/>
</dbReference>
<dbReference type="KEGG" id="tcc:18613720"/>
<protein>
    <recommendedName>
        <fullName evidence="3 10">Pectinesterase</fullName>
        <ecNumber evidence="3 10">3.1.1.11</ecNumber>
    </recommendedName>
</protein>
<dbReference type="Pfam" id="PF01095">
    <property type="entry name" value="Pectinesterase"/>
    <property type="match status" value="1"/>
</dbReference>
<dbReference type="InterPro" id="IPR033131">
    <property type="entry name" value="Pectinesterase_Asp_AS"/>
</dbReference>
<evidence type="ECO:0000256" key="5">
    <source>
        <dbReference type="ARBA" id="ARBA00023085"/>
    </source>
</evidence>
<dbReference type="Gramene" id="Tc01v2_t026380.1">
    <property type="protein sequence ID" value="Tc01v2_p026380.1"/>
    <property type="gene ID" value="Tc01v2_g026380"/>
</dbReference>
<evidence type="ECO:0000259" key="11">
    <source>
        <dbReference type="Pfam" id="PF01095"/>
    </source>
</evidence>